<dbReference type="RefSeq" id="WP_176532123.1">
    <property type="nucleotide sequence ID" value="NZ_CP088022.1"/>
</dbReference>
<evidence type="ECO:0000313" key="2">
    <source>
        <dbReference type="EMBL" id="NVL08640.1"/>
    </source>
</evidence>
<reference evidence="2" key="1">
    <citation type="submission" date="2020-06" db="EMBL/GenBank/DDBJ databases">
        <title>Whole Genome Sequence of Bradyrhizobium sp. Strain 66S1MB.</title>
        <authorList>
            <person name="Bromfield E."/>
            <person name="Cloutier S."/>
        </authorList>
    </citation>
    <scope>NUCLEOTIDE SEQUENCE</scope>
    <source>
        <strain evidence="2">66S1MB</strain>
    </source>
</reference>
<proteinExistence type="predicted"/>
<evidence type="ECO:0008006" key="3">
    <source>
        <dbReference type="Google" id="ProtNLM"/>
    </source>
</evidence>
<dbReference type="AlphaFoldDB" id="A0A974AFG2"/>
<organism evidence="2">
    <name type="scientific">Bradyrhizobium quebecense</name>
    <dbReference type="NCBI Taxonomy" id="2748629"/>
    <lineage>
        <taxon>Bacteria</taxon>
        <taxon>Pseudomonadati</taxon>
        <taxon>Pseudomonadota</taxon>
        <taxon>Alphaproteobacteria</taxon>
        <taxon>Hyphomicrobiales</taxon>
        <taxon>Nitrobacteraceae</taxon>
        <taxon>Bradyrhizobium</taxon>
    </lineage>
</organism>
<accession>A0A974AFG2</accession>
<gene>
    <name evidence="2" type="ORF">HU230_23345</name>
</gene>
<keyword evidence="1" id="KW-0812">Transmembrane</keyword>
<sequence length="125" mass="13822">MSEWSEIAPWVAMGINSALSLYAIFNGRSKEAAKKTDERFAAFDLELKSRDTKIAVLVADNSLLTGRIAAVEKDVEHLPDKDVTHRLELALKTMQAEMTGLNEKMKPISAMAGRIQEAMIDKVMG</sequence>
<evidence type="ECO:0000256" key="1">
    <source>
        <dbReference type="SAM" id="Phobius"/>
    </source>
</evidence>
<keyword evidence="1" id="KW-1133">Transmembrane helix</keyword>
<feature type="transmembrane region" description="Helical" evidence="1">
    <location>
        <begin position="7"/>
        <end position="25"/>
    </location>
</feature>
<keyword evidence="1" id="KW-0472">Membrane</keyword>
<name>A0A974AFG2_9BRAD</name>
<protein>
    <recommendedName>
        <fullName evidence="3">DUF2730 family protein</fullName>
    </recommendedName>
</protein>
<comment type="caution">
    <text evidence="2">The sequence shown here is derived from an EMBL/GenBank/DDBJ whole genome shotgun (WGS) entry which is preliminary data.</text>
</comment>
<dbReference type="EMBL" id="JABWSX010000001">
    <property type="protein sequence ID" value="NVL08640.1"/>
    <property type="molecule type" value="Genomic_DNA"/>
</dbReference>